<dbReference type="InterPro" id="IPR029000">
    <property type="entry name" value="Cyclophilin-like_dom_sf"/>
</dbReference>
<dbReference type="SUPFAM" id="SSF46934">
    <property type="entry name" value="UBA-like"/>
    <property type="match status" value="1"/>
</dbReference>
<dbReference type="GO" id="GO:0016853">
    <property type="term" value="F:isomerase activity"/>
    <property type="evidence" value="ECO:0007669"/>
    <property type="project" value="UniProtKB-KW"/>
</dbReference>
<evidence type="ECO:0000256" key="6">
    <source>
        <dbReference type="SAM" id="MobiDB-lite"/>
    </source>
</evidence>
<feature type="region of interest" description="Disordered" evidence="6">
    <location>
        <begin position="157"/>
        <end position="188"/>
    </location>
</feature>
<feature type="compositionally biased region" description="Basic and acidic residues" evidence="6">
    <location>
        <begin position="1499"/>
        <end position="1509"/>
    </location>
</feature>
<dbReference type="PROSITE" id="PS50030">
    <property type="entry name" value="UBA"/>
    <property type="match status" value="1"/>
</dbReference>
<evidence type="ECO:0000256" key="1">
    <source>
        <dbReference type="ARBA" id="ARBA00013194"/>
    </source>
</evidence>
<dbReference type="Proteomes" id="UP001642464">
    <property type="component" value="Unassembled WGS sequence"/>
</dbReference>
<proteinExistence type="predicted"/>
<dbReference type="Gene3D" id="3.10.50.40">
    <property type="match status" value="1"/>
</dbReference>
<organism evidence="10 11">
    <name type="scientific">Durusdinium trenchii</name>
    <dbReference type="NCBI Taxonomy" id="1381693"/>
    <lineage>
        <taxon>Eukaryota</taxon>
        <taxon>Sar</taxon>
        <taxon>Alveolata</taxon>
        <taxon>Dinophyceae</taxon>
        <taxon>Suessiales</taxon>
        <taxon>Symbiodiniaceae</taxon>
        <taxon>Durusdinium</taxon>
    </lineage>
</organism>
<feature type="coiled-coil region" evidence="5">
    <location>
        <begin position="1371"/>
        <end position="1437"/>
    </location>
</feature>
<evidence type="ECO:0000256" key="2">
    <source>
        <dbReference type="ARBA" id="ARBA00023110"/>
    </source>
</evidence>
<comment type="caution">
    <text evidence="10">The sequence shown here is derived from an EMBL/GenBank/DDBJ whole genome shotgun (WGS) entry which is preliminary data.</text>
</comment>
<feature type="compositionally biased region" description="Basic residues" evidence="6">
    <location>
        <begin position="1654"/>
        <end position="1664"/>
    </location>
</feature>
<dbReference type="EC" id="5.2.1.8" evidence="1"/>
<dbReference type="InterPro" id="IPR008936">
    <property type="entry name" value="Rho_GTPase_activation_prot"/>
</dbReference>
<feature type="compositionally biased region" description="Low complexity" evidence="6">
    <location>
        <begin position="1639"/>
        <end position="1650"/>
    </location>
</feature>
<dbReference type="Gene3D" id="1.10.506.10">
    <property type="entry name" value="GTPase Activation - p120gap, domain 1"/>
    <property type="match status" value="1"/>
</dbReference>
<dbReference type="Gene3D" id="2.40.100.10">
    <property type="entry name" value="Cyclophilin-like"/>
    <property type="match status" value="1"/>
</dbReference>
<dbReference type="InterPro" id="IPR009060">
    <property type="entry name" value="UBA-like_sf"/>
</dbReference>
<sequence>MPPNPLVYFEIAFDGQPVGKIVFELFAHVVPKTAENFRALCTGEHGKGRSGKRLNFLGCVFHRIIPGFMCQGGDFTRGDGTGGESIYGAKFKDENFQMRHTEKGLLSMANSGPNTNGSQFFITVKATPHLDGKHVVFGKVISGYDVVQKMERCGSSSGKTSKKVTIHSCGEETTGDDAPPAKKPKTGGAEEVQVLHIIRKHSGSRRPSSWRQEKITCSKLEAASFLQDLKSDLEKFDPTSMREKFEALAREHSDCGSAKKGGDLGLFGRGRMQKAFEEASFALKVGELSEVVSTDSGEHLILRIQPLVYAWGSSGSGRLGFEPDELDKLQMLQIREMNKGKVPERTQMTGPKHLRIYPPIKVANRWRKGQKDAGHHVVAEKPQSIDKESRKWMDCQQKLFEESPDFKTKALQDQEKKAEKTCKSQLDFIRHLWEKPTSRTDLTEYTLRQLRKEIEVEYVRTLHALNMSGSGDGPQMEKLMWVKTDVDIKKKLLKFEELLWILQQQPLYMARLSAALRKNNVQDSEHQIFRKMCQRIFHDLFQPRTLHLCKSTLQLIAQSEVEQARNISELFHPAKSHATFLITQLATHAAFVDGIAFPILNPEDETSLVSMIIKYTMMKKDGESPRIAGTSEQDLNVVTGVFVTHWFEYQELVQKAFADRPAPPGSEKNRYLNFQTELLAFQRSCVEDSRSSEREKDVYAGCIPKFIRNFVRQIFEDERAKDFKMLLVSCFKALRASPAAKGIEQSDPKFCTPIASIVLANILASVLEAAQTPHFSLVVLKIRKKVFESHMNRMKNAGKNDGDFDPLDVAELLVERVLYNIQALAKVFQRTVHKQVFQTQFQTKPDQVLKEEPESRQICDEIKDFTCQILHEQFSQIRAGGWSEEAQDPIAAELATDLYMSHFTLQNTMVSMSALDLLNMANVLFRHKKDMYPNDTQDQLSEVLDDLMHRRPLEKPRTEHGQLVTEELSEYHPHGHLWLASQHGEWHNFRLKARFMEYLHGPDDQPMLCHHSQAPIPGRLAMEHQRSLSRQGEVHLVKKYTIPDEEKSMLPLMTLAGLPEPVEVYEHLEEIIQELSGNKRENDDVKYQITGQNWIDLRTGFSKIQKALQQDIKDGNASSKMRGLVMDLEEGKKIIDEVMQAKRLEVEFMKYIDRSVQRRYVHARYLESASQRDKLIFKCRESYLSDLKEHVETLQEVLKVSTDCTCPSRFTMAAAQRSEKISFLRLRRIKQRIRKTKPTPGQKIMDTMGTDDSRDAGKLQELKESIIPTQTFSLGQLESKGVVVRMHEKLPGKTRKHMSFTFQTCGEGFNVQIFLKTTLLKEFEISREQIEDMEVLLRPSQRARLDFAQQSFDHRLSQLESAQELQRHQLHARATRALEEAEERYQAHVKQLQKQLEMERSSSSAAHYHIEKLRKTLKELREELEEKSQEASEVAVLRETCRHLRDSLRDEQRTSQRVPELQRQPLGGSSICSRQVPDLYSPSWLEEAQAAQKKLQEKLRKAERAERPQAEATYASSYGWSAPSSADMGRADHRSVAQPALPQPGQLAPGAGGLDGDAAFGAGWEGYEGYNDRSGSVPSMLAPDTSTFGSGLSGYTERGPGPLAAGTEGSGFGAWEGYEGYSERFPSEVHWAQQDVEGAPSEAWPSEAAPQVKEKKKRKAKDKKAKKEEEQQMDFPSAPAEPAGGESVEETIRMLKDMGFDDENRIRVVLEAVGNDVEKAGAVLVWSRVELFGSPPPQMANKTSAASFAEDFVWMNGYRLRRLLTFI</sequence>
<feature type="domain" description="UBA" evidence="7">
    <location>
        <begin position="1686"/>
        <end position="1727"/>
    </location>
</feature>
<dbReference type="Gene3D" id="1.10.8.10">
    <property type="entry name" value="DNA helicase RuvA subunit, C-terminal domain"/>
    <property type="match status" value="1"/>
</dbReference>
<dbReference type="SUPFAM" id="SSF54534">
    <property type="entry name" value="FKBP-like"/>
    <property type="match status" value="1"/>
</dbReference>
<dbReference type="Pfam" id="PF00160">
    <property type="entry name" value="Pro_isomerase"/>
    <property type="match status" value="1"/>
</dbReference>
<evidence type="ECO:0000313" key="11">
    <source>
        <dbReference type="Proteomes" id="UP001642464"/>
    </source>
</evidence>
<dbReference type="PROSITE" id="PS50072">
    <property type="entry name" value="CSA_PPIASE_2"/>
    <property type="match status" value="1"/>
</dbReference>
<feature type="domain" description="PPIase cyclophilin-type" evidence="8">
    <location>
        <begin position="8"/>
        <end position="171"/>
    </location>
</feature>
<gene>
    <name evidence="10" type="ORF">SCF082_LOCUS17065</name>
</gene>
<keyword evidence="2 4" id="KW-0697">Rotamase</keyword>
<dbReference type="SUPFAM" id="SSF50891">
    <property type="entry name" value="Cyclophilin-like"/>
    <property type="match status" value="1"/>
</dbReference>
<feature type="domain" description="PpiC" evidence="9">
    <location>
        <begin position="189"/>
        <end position="305"/>
    </location>
</feature>
<dbReference type="PROSITE" id="PS01096">
    <property type="entry name" value="PPIC_PPIASE_1"/>
    <property type="match status" value="1"/>
</dbReference>
<feature type="region of interest" description="Disordered" evidence="6">
    <location>
        <begin position="1635"/>
        <end position="1687"/>
    </location>
</feature>
<keyword evidence="3 4" id="KW-0413">Isomerase</keyword>
<keyword evidence="5" id="KW-0175">Coiled coil</keyword>
<evidence type="ECO:0000259" key="7">
    <source>
        <dbReference type="PROSITE" id="PS50030"/>
    </source>
</evidence>
<accession>A0ABP0KGP4</accession>
<dbReference type="PROSITE" id="PS50198">
    <property type="entry name" value="PPIC_PPIASE_2"/>
    <property type="match status" value="1"/>
</dbReference>
<feature type="compositionally biased region" description="Polar residues" evidence="6">
    <location>
        <begin position="1514"/>
        <end position="1524"/>
    </location>
</feature>
<dbReference type="CDD" id="cd14270">
    <property type="entry name" value="UBA"/>
    <property type="match status" value="1"/>
</dbReference>
<name>A0ABP0KGP4_9DINO</name>
<dbReference type="PANTHER" id="PTHR11071:SF561">
    <property type="entry name" value="PEPTIDYL-PROLYL CIS-TRANS ISOMERASE D-RELATED"/>
    <property type="match status" value="1"/>
</dbReference>
<dbReference type="PRINTS" id="PR00153">
    <property type="entry name" value="CSAPPISMRASE"/>
</dbReference>
<evidence type="ECO:0000259" key="9">
    <source>
        <dbReference type="PROSITE" id="PS50198"/>
    </source>
</evidence>
<feature type="region of interest" description="Disordered" evidence="6">
    <location>
        <begin position="1591"/>
        <end position="1610"/>
    </location>
</feature>
<dbReference type="EMBL" id="CAXAMM010011148">
    <property type="protein sequence ID" value="CAK9025398.1"/>
    <property type="molecule type" value="Genomic_DNA"/>
</dbReference>
<dbReference type="InterPro" id="IPR020892">
    <property type="entry name" value="Cyclophilin-type_PPIase_CS"/>
</dbReference>
<dbReference type="InterPro" id="IPR002130">
    <property type="entry name" value="Cyclophilin-type_PPIase_dom"/>
</dbReference>
<dbReference type="PROSITE" id="PS00170">
    <property type="entry name" value="CSA_PPIASE_1"/>
    <property type="match status" value="1"/>
</dbReference>
<dbReference type="PANTHER" id="PTHR11071">
    <property type="entry name" value="PEPTIDYL-PROLYL CIS-TRANS ISOMERASE"/>
    <property type="match status" value="1"/>
</dbReference>
<dbReference type="CDD" id="cd01926">
    <property type="entry name" value="cyclophilin_ABH_like"/>
    <property type="match status" value="1"/>
</dbReference>
<evidence type="ECO:0000259" key="8">
    <source>
        <dbReference type="PROSITE" id="PS50072"/>
    </source>
</evidence>
<evidence type="ECO:0000313" key="10">
    <source>
        <dbReference type="EMBL" id="CAK9025398.1"/>
    </source>
</evidence>
<dbReference type="InterPro" id="IPR023058">
    <property type="entry name" value="PPIase_PpiC_CS"/>
</dbReference>
<feature type="region of interest" description="Disordered" evidence="6">
    <location>
        <begin position="1499"/>
        <end position="1534"/>
    </location>
</feature>
<dbReference type="InterPro" id="IPR046357">
    <property type="entry name" value="PPIase_dom_sf"/>
</dbReference>
<feature type="non-terminal residue" evidence="10">
    <location>
        <position position="1767"/>
    </location>
</feature>
<dbReference type="Pfam" id="PF00639">
    <property type="entry name" value="Rotamase"/>
    <property type="match status" value="1"/>
</dbReference>
<keyword evidence="11" id="KW-1185">Reference proteome</keyword>
<feature type="region of interest" description="Disordered" evidence="6">
    <location>
        <begin position="1447"/>
        <end position="1471"/>
    </location>
</feature>
<dbReference type="InterPro" id="IPR015940">
    <property type="entry name" value="UBA"/>
</dbReference>
<dbReference type="InterPro" id="IPR000297">
    <property type="entry name" value="PPIase_PpiC"/>
</dbReference>
<evidence type="ECO:0000256" key="4">
    <source>
        <dbReference type="PROSITE-ProRule" id="PRU00278"/>
    </source>
</evidence>
<reference evidence="10 11" key="1">
    <citation type="submission" date="2024-02" db="EMBL/GenBank/DDBJ databases">
        <authorList>
            <person name="Chen Y."/>
            <person name="Shah S."/>
            <person name="Dougan E. K."/>
            <person name="Thang M."/>
            <person name="Chan C."/>
        </authorList>
    </citation>
    <scope>NUCLEOTIDE SEQUENCE [LARGE SCALE GENOMIC DNA]</scope>
</reference>
<evidence type="ECO:0000256" key="3">
    <source>
        <dbReference type="ARBA" id="ARBA00023235"/>
    </source>
</evidence>
<protein>
    <recommendedName>
        <fullName evidence="1">peptidylprolyl isomerase</fullName>
        <ecNumber evidence="1">5.2.1.8</ecNumber>
    </recommendedName>
</protein>
<evidence type="ECO:0000256" key="5">
    <source>
        <dbReference type="SAM" id="Coils"/>
    </source>
</evidence>